<dbReference type="GO" id="GO:0160148">
    <property type="term" value="F:tRNA pseudouridine(55) synthase activity"/>
    <property type="evidence" value="ECO:0007669"/>
    <property type="project" value="UniProtKB-EC"/>
</dbReference>
<reference evidence="6 7" key="1">
    <citation type="journal article" date="2020" name="Biotechnol. Biofuels">
        <title>New insights from the biogas microbiome by comprehensive genome-resolved metagenomics of nearly 1600 species originating from multiple anaerobic digesters.</title>
        <authorList>
            <person name="Campanaro S."/>
            <person name="Treu L."/>
            <person name="Rodriguez-R L.M."/>
            <person name="Kovalovszki A."/>
            <person name="Ziels R.M."/>
            <person name="Maus I."/>
            <person name="Zhu X."/>
            <person name="Kougias P.G."/>
            <person name="Basile A."/>
            <person name="Luo G."/>
            <person name="Schluter A."/>
            <person name="Konstantinidis K.T."/>
            <person name="Angelidaki I."/>
        </authorList>
    </citation>
    <scope>NUCLEOTIDE SEQUENCE [LARGE SCALE GENOMIC DNA]</scope>
    <source>
        <strain evidence="6">AS22ysBPME_79</strain>
    </source>
</reference>
<feature type="domain" description="Pus10-like C-terminal" evidence="5">
    <location>
        <begin position="116"/>
        <end position="354"/>
    </location>
</feature>
<dbReference type="GO" id="GO:0031119">
    <property type="term" value="P:tRNA pseudouridine synthesis"/>
    <property type="evidence" value="ECO:0007669"/>
    <property type="project" value="TreeGrafter"/>
</dbReference>
<dbReference type="InterPro" id="IPR020103">
    <property type="entry name" value="PsdUridine_synth_cat_dom_sf"/>
</dbReference>
<dbReference type="GO" id="GO:0003723">
    <property type="term" value="F:RNA binding"/>
    <property type="evidence" value="ECO:0007669"/>
    <property type="project" value="InterPro"/>
</dbReference>
<dbReference type="FunFam" id="3.30.70.2510:FF:000001">
    <property type="entry name" value="tRNA pseudouridine synthase Pus10"/>
    <property type="match status" value="1"/>
</dbReference>
<comment type="caution">
    <text evidence="6">The sequence shown here is derived from an EMBL/GenBank/DDBJ whole genome shotgun (WGS) entry which is preliminary data.</text>
</comment>
<comment type="similarity">
    <text evidence="1">Belongs to the pseudouridine synthase Pus10 family.</text>
</comment>
<gene>
    <name evidence="6" type="ORF">GX950_00905</name>
</gene>
<evidence type="ECO:0000259" key="5">
    <source>
        <dbReference type="Pfam" id="PF21238"/>
    </source>
</evidence>
<dbReference type="PANTHER" id="PTHR21568:SF0">
    <property type="entry name" value="TRNA PSEUDOURIDINE SYNTHASE PUS10"/>
    <property type="match status" value="1"/>
</dbReference>
<dbReference type="Gene3D" id="3.30.70.2510">
    <property type="match status" value="1"/>
</dbReference>
<name>A0A7K4BYR2_9ARCH</name>
<organism evidence="6 7">
    <name type="scientific">Candidatus Iainarchaeum sp</name>
    <dbReference type="NCBI Taxonomy" id="3101447"/>
    <lineage>
        <taxon>Archaea</taxon>
        <taxon>Candidatus Iainarchaeota</taxon>
        <taxon>Candidatus Iainarchaeia</taxon>
        <taxon>Candidatus Iainarchaeales</taxon>
        <taxon>Candidatus Iainarchaeaceae</taxon>
        <taxon>Candidatus Iainarchaeum</taxon>
    </lineage>
</organism>
<sequence length="360" mass="41914">MVRRLMHIKEKHKEYHYQISFDFTDFSNEEKVFNDVFSKLQELFGEKEISSFKIGISWGKEIDSVQRDLLKKSLQHKINLEFAKKNNLKINFSDPESVFLIHFPKKTIFLRINPVFVYGRYSKYLRSIAQTEYFCNKCGGYGCWYCKDTGHFSEDSVEQLIGDYFKKYFLAKDIILHGAGREDMDVLMLGKGRPFIMQIISPEKKTIFLKNLEDEINQKLKGKVSVNSLKFVTSKEVSPLKDTPHNKIYQALVKAEQKITSQNIGQFVLGKEFSVIQTTPVRVEKRRTMMDREKKVTLIEAKLVDDFHFSLVLKTSHGTYVKEFISGDDNRTKPSVSEILGVPCYCEKLDVLEIMDNDNE</sequence>
<dbReference type="NCBIfam" id="TIGR01213">
    <property type="entry name" value="pseudo_Pus10arc"/>
    <property type="match status" value="1"/>
</dbReference>
<keyword evidence="4 6" id="KW-0413">Isomerase</keyword>
<evidence type="ECO:0000256" key="4">
    <source>
        <dbReference type="ARBA" id="ARBA00023235"/>
    </source>
</evidence>
<evidence type="ECO:0000313" key="7">
    <source>
        <dbReference type="Proteomes" id="UP000526302"/>
    </source>
</evidence>
<proteinExistence type="inferred from homology"/>
<dbReference type="Proteomes" id="UP000526302">
    <property type="component" value="Unassembled WGS sequence"/>
</dbReference>
<evidence type="ECO:0000256" key="2">
    <source>
        <dbReference type="ARBA" id="ARBA00012787"/>
    </source>
</evidence>
<dbReference type="InterPro" id="IPR039894">
    <property type="entry name" value="Pus10-like"/>
</dbReference>
<dbReference type="SUPFAM" id="SSF55120">
    <property type="entry name" value="Pseudouridine synthase"/>
    <property type="match status" value="1"/>
</dbReference>
<dbReference type="AlphaFoldDB" id="A0A7K4BYR2"/>
<accession>A0A7K4BYR2</accession>
<evidence type="ECO:0000256" key="1">
    <source>
        <dbReference type="ARBA" id="ARBA00009652"/>
    </source>
</evidence>
<keyword evidence="3" id="KW-0819">tRNA processing</keyword>
<dbReference type="EMBL" id="JAAZKV010000007">
    <property type="protein sequence ID" value="NMA44358.1"/>
    <property type="molecule type" value="Genomic_DNA"/>
</dbReference>
<dbReference type="Pfam" id="PF21238">
    <property type="entry name" value="Pus10_C"/>
    <property type="match status" value="1"/>
</dbReference>
<dbReference type="EC" id="5.4.99.25" evidence="2"/>
<evidence type="ECO:0000256" key="3">
    <source>
        <dbReference type="ARBA" id="ARBA00022694"/>
    </source>
</evidence>
<dbReference type="Gene3D" id="3.30.70.3190">
    <property type="match status" value="1"/>
</dbReference>
<dbReference type="PANTHER" id="PTHR21568">
    <property type="entry name" value="TRNA PSEUDOURIDINE SYNTHASE PUS10"/>
    <property type="match status" value="1"/>
</dbReference>
<dbReference type="InterPro" id="IPR048741">
    <property type="entry name" value="Pus10-like_C"/>
</dbReference>
<protein>
    <recommendedName>
        <fullName evidence="2">tRNA pseudouridine(55) synthase</fullName>
        <ecNumber evidence="2">5.4.99.25</ecNumber>
    </recommendedName>
</protein>
<evidence type="ECO:0000313" key="6">
    <source>
        <dbReference type="EMBL" id="NMA44358.1"/>
    </source>
</evidence>